<dbReference type="PROSITE" id="PS51186">
    <property type="entry name" value="GNAT"/>
    <property type="match status" value="1"/>
</dbReference>
<keyword evidence="4" id="KW-1185">Reference proteome</keyword>
<organism evidence="3 4">
    <name type="scientific">Dimorphilus gyrociliatus</name>
    <dbReference type="NCBI Taxonomy" id="2664684"/>
    <lineage>
        <taxon>Eukaryota</taxon>
        <taxon>Metazoa</taxon>
        <taxon>Spiralia</taxon>
        <taxon>Lophotrochozoa</taxon>
        <taxon>Annelida</taxon>
        <taxon>Polychaeta</taxon>
        <taxon>Polychaeta incertae sedis</taxon>
        <taxon>Dinophilidae</taxon>
        <taxon>Dimorphilus</taxon>
    </lineage>
</organism>
<dbReference type="EMBL" id="CAJFCJ010000015">
    <property type="protein sequence ID" value="CAD5122051.1"/>
    <property type="molecule type" value="Genomic_DNA"/>
</dbReference>
<feature type="domain" description="N-acetyltransferase" evidence="2">
    <location>
        <begin position="1"/>
        <end position="147"/>
    </location>
</feature>
<dbReference type="GO" id="GO:0005737">
    <property type="term" value="C:cytoplasm"/>
    <property type="evidence" value="ECO:0007669"/>
    <property type="project" value="TreeGrafter"/>
</dbReference>
<evidence type="ECO:0000256" key="1">
    <source>
        <dbReference type="SAM" id="MobiDB-lite"/>
    </source>
</evidence>
<dbReference type="GO" id="GO:0008080">
    <property type="term" value="F:N-acetyltransferase activity"/>
    <property type="evidence" value="ECO:0007669"/>
    <property type="project" value="InterPro"/>
</dbReference>
<feature type="region of interest" description="Disordered" evidence="1">
    <location>
        <begin position="168"/>
        <end position="195"/>
    </location>
</feature>
<proteinExistence type="predicted"/>
<dbReference type="GO" id="GO:1905502">
    <property type="term" value="F:acetyl-CoA binding"/>
    <property type="evidence" value="ECO:0007669"/>
    <property type="project" value="TreeGrafter"/>
</dbReference>
<dbReference type="InterPro" id="IPR000182">
    <property type="entry name" value="GNAT_dom"/>
</dbReference>
<dbReference type="InterPro" id="IPR039840">
    <property type="entry name" value="NAA80"/>
</dbReference>
<protein>
    <submittedName>
        <fullName evidence="3">DgyrCDS10502</fullName>
    </submittedName>
</protein>
<dbReference type="Gene3D" id="3.40.630.30">
    <property type="match status" value="1"/>
</dbReference>
<reference evidence="3 4" key="1">
    <citation type="submission" date="2020-08" db="EMBL/GenBank/DDBJ databases">
        <authorList>
            <person name="Hejnol A."/>
        </authorList>
    </citation>
    <scope>NUCLEOTIDE SEQUENCE [LARGE SCALE GENOMIC DNA]</scope>
</reference>
<feature type="compositionally biased region" description="Pro residues" evidence="1">
    <location>
        <begin position="178"/>
        <end position="191"/>
    </location>
</feature>
<dbReference type="SUPFAM" id="SSF55729">
    <property type="entry name" value="Acyl-CoA N-acyltransferases (Nat)"/>
    <property type="match status" value="1"/>
</dbReference>
<dbReference type="Proteomes" id="UP000549394">
    <property type="component" value="Unassembled WGS sequence"/>
</dbReference>
<gene>
    <name evidence="3" type="ORF">DGYR_LOCUS9908</name>
</gene>
<evidence type="ECO:0000313" key="4">
    <source>
        <dbReference type="Proteomes" id="UP000549394"/>
    </source>
</evidence>
<dbReference type="InterPro" id="IPR016181">
    <property type="entry name" value="Acyl_CoA_acyltransferase"/>
</dbReference>
<accession>A0A7I8W0H5</accession>
<evidence type="ECO:0000259" key="2">
    <source>
        <dbReference type="PROSITE" id="PS51186"/>
    </source>
</evidence>
<dbReference type="AlphaFoldDB" id="A0A7I8W0H5"/>
<dbReference type="PANTHER" id="PTHR13538">
    <property type="entry name" value="N-ACETYLTRANSFERASE 6"/>
    <property type="match status" value="1"/>
</dbReference>
<dbReference type="Pfam" id="PF00583">
    <property type="entry name" value="Acetyltransf_1"/>
    <property type="match status" value="1"/>
</dbReference>
<dbReference type="OrthoDB" id="329272at2759"/>
<name>A0A7I8W0H5_9ANNE</name>
<evidence type="ECO:0000313" key="3">
    <source>
        <dbReference type="EMBL" id="CAD5122051.1"/>
    </source>
</evidence>
<dbReference type="CDD" id="cd04301">
    <property type="entry name" value="NAT_SF"/>
    <property type="match status" value="1"/>
</dbReference>
<dbReference type="PANTHER" id="PTHR13538:SF4">
    <property type="entry name" value="N-ALPHA-ACETYLTRANSFERASE 80"/>
    <property type="match status" value="1"/>
</dbReference>
<comment type="caution">
    <text evidence="3">The sequence shown here is derived from an EMBL/GenBank/DDBJ whole genome shotgun (WGS) entry which is preliminary data.</text>
</comment>
<sequence length="217" mass="24824">MPVHPIHNHKNMIAKCAKILNEEWPRNLEIRITQLEKSCDELPTSLAFSNDTQKVVGHCRLCKVLGHDDCCYIESVVIKKKHRGKGYGKRLMKEAEIYAKSIGITVIYLTTHDVQDFYSSIGYVYCEPIVTMGMNSNNFCEDVKKMLESCFGQKNICISEMKKKERKPVEIKQASPSQVPPPPAPPPPPPAMSESTFFKEIRRLGKKEVKWMKKELL</sequence>